<protein>
    <submittedName>
        <fullName evidence="3">Glycosyl transferase</fullName>
    </submittedName>
</protein>
<dbReference type="SUPFAM" id="SSF53448">
    <property type="entry name" value="Nucleotide-diphospho-sugar transferases"/>
    <property type="match status" value="1"/>
</dbReference>
<proteinExistence type="predicted"/>
<name>A0A177ST21_PSEPU</name>
<dbReference type="InterPro" id="IPR050834">
    <property type="entry name" value="Glycosyltransf_2"/>
</dbReference>
<accession>A0A177ST21</accession>
<dbReference type="Proteomes" id="UP000077752">
    <property type="component" value="Unassembled WGS sequence"/>
</dbReference>
<dbReference type="Gene3D" id="3.90.550.10">
    <property type="entry name" value="Spore Coat Polysaccharide Biosynthesis Protein SpsA, Chain A"/>
    <property type="match status" value="1"/>
</dbReference>
<dbReference type="Pfam" id="PF00535">
    <property type="entry name" value="Glycos_transf_2"/>
    <property type="match status" value="1"/>
</dbReference>
<comment type="caution">
    <text evidence="3">The sequence shown here is derived from an EMBL/GenBank/DDBJ whole genome shotgun (WGS) entry which is preliminary data.</text>
</comment>
<dbReference type="CDD" id="cd00761">
    <property type="entry name" value="Glyco_tranf_GTA_type"/>
    <property type="match status" value="1"/>
</dbReference>
<dbReference type="AlphaFoldDB" id="A0A177ST21"/>
<gene>
    <name evidence="3" type="ORF">AYO28_10630</name>
</gene>
<dbReference type="GO" id="GO:0016740">
    <property type="term" value="F:transferase activity"/>
    <property type="evidence" value="ECO:0007669"/>
    <property type="project" value="UniProtKB-KW"/>
</dbReference>
<keyword evidence="1" id="KW-0472">Membrane</keyword>
<keyword evidence="1" id="KW-0997">Cell inner membrane</keyword>
<reference evidence="3 4" key="1">
    <citation type="submission" date="2016-03" db="EMBL/GenBank/DDBJ databases">
        <title>Draft Genome Assembly of Pseudomonas putida strain CBF10-2.</title>
        <authorList>
            <person name="Iyer R.S."/>
            <person name="Damania A."/>
        </authorList>
    </citation>
    <scope>NUCLEOTIDE SEQUENCE [LARGE SCALE GENOMIC DNA]</scope>
    <source>
        <strain evidence="3 4">CBF10-2</strain>
    </source>
</reference>
<dbReference type="PANTHER" id="PTHR43685">
    <property type="entry name" value="GLYCOSYLTRANSFERASE"/>
    <property type="match status" value="1"/>
</dbReference>
<evidence type="ECO:0000313" key="3">
    <source>
        <dbReference type="EMBL" id="OAI93939.1"/>
    </source>
</evidence>
<sequence length="437" mass="48873">MQSIYLNLGCPDHPRQGFFNIDLEAAHADYQLDPGAALPWERGTVPGIYSAHLLERLNRNQGIRLLLECRRVLQPGGVLRLVTSDLQALVEDYVADRVHPETPGIGRGERLNRALRQHAWTWDRDDLTRVCKMVGLVPVDGIVAGHSSDANLGGLESAAAGRVVLEFRKPQRQLAADAEPLVSIVMPTYRTEHLHQALESALNQTYRNIEVLVCDDCPSDAIETIVADYARFDPRLRYVRNPDAGKDIGRLNHVLCMQQARGEYIKFLNDDDLLDIECVERLLGTFRDYPDITLATSKRQRIDGFGAPLADIPATQAPVAADSMIEGLSMGTALMLSQLNFIGEPSTVMFRRDDMIDVTPDFMSVDQQPIAWASDVAIFLNLALRGNTVYLVRPLSSFRIHGEQTQVVFGAAAQGESRRCWGIMKDFWTRHEFDKPL</sequence>
<dbReference type="Gene3D" id="3.40.50.150">
    <property type="entry name" value="Vaccinia Virus protein VP39"/>
    <property type="match status" value="1"/>
</dbReference>
<keyword evidence="1" id="KW-1003">Cell membrane</keyword>
<dbReference type="InterPro" id="IPR001173">
    <property type="entry name" value="Glyco_trans_2-like"/>
</dbReference>
<evidence type="ECO:0000313" key="4">
    <source>
        <dbReference type="Proteomes" id="UP000077752"/>
    </source>
</evidence>
<dbReference type="InterPro" id="IPR029063">
    <property type="entry name" value="SAM-dependent_MTases_sf"/>
</dbReference>
<organism evidence="3 4">
    <name type="scientific">Pseudomonas putida</name>
    <name type="common">Arthrobacter siderocapsulatus</name>
    <dbReference type="NCBI Taxonomy" id="303"/>
    <lineage>
        <taxon>Bacteria</taxon>
        <taxon>Pseudomonadati</taxon>
        <taxon>Pseudomonadota</taxon>
        <taxon>Gammaproteobacteria</taxon>
        <taxon>Pseudomonadales</taxon>
        <taxon>Pseudomonadaceae</taxon>
        <taxon>Pseudomonas</taxon>
    </lineage>
</organism>
<evidence type="ECO:0000259" key="2">
    <source>
        <dbReference type="Pfam" id="PF00535"/>
    </source>
</evidence>
<dbReference type="RefSeq" id="WP_064301890.1">
    <property type="nucleotide sequence ID" value="NZ_LUCV01000008.1"/>
</dbReference>
<dbReference type="InterPro" id="IPR029044">
    <property type="entry name" value="Nucleotide-diphossugar_trans"/>
</dbReference>
<keyword evidence="3" id="KW-0808">Transferase</keyword>
<evidence type="ECO:0000256" key="1">
    <source>
        <dbReference type="ARBA" id="ARBA00022519"/>
    </source>
</evidence>
<dbReference type="PANTHER" id="PTHR43685:SF11">
    <property type="entry name" value="GLYCOSYLTRANSFERASE TAGX-RELATED"/>
    <property type="match status" value="1"/>
</dbReference>
<dbReference type="SUPFAM" id="SSF53335">
    <property type="entry name" value="S-adenosyl-L-methionine-dependent methyltransferases"/>
    <property type="match status" value="1"/>
</dbReference>
<dbReference type="EMBL" id="LUCV01000008">
    <property type="protein sequence ID" value="OAI93939.1"/>
    <property type="molecule type" value="Genomic_DNA"/>
</dbReference>
<feature type="domain" description="Glycosyltransferase 2-like" evidence="2">
    <location>
        <begin position="183"/>
        <end position="311"/>
    </location>
</feature>